<accession>A0ABY9WNA7</accession>
<sequence>MAGGIAARGTDRLTDLEIKAWLKAGSNAATKKLSDGGGLFLMRTPAGTPVWRVKYRLGGKERLFAVGSYPEIGLKAARAERAAVKDRLRAGSDPVQARKLNRAAVVASSGNTFAIVARDWLEKKRQGWSQIHFDTTSRAIERDVLPLLGPLPVADITPAMVAKVIEEIFKPPREAIDTAGKVLWNVESIFRLAQARGLCRENPAVPVREVLPRKKQAGRRPAFLEWSQLGDVLRQANVARLSPAVRMAHRLCAFTAARMGNIIRAEWSEFDLDAEVPLWVIPRAKMKAQDRHHDHKIILGPSIAGELRTWRSQMGSKGYLFPSVSGGGQHITHESIEKAYRVTLGLKDKHSPHGWRAAFSTLAREGGFERDVVELALDHIHDNEVVRAYDRGERLEGRLKLANWWDDQLLKAERRGL</sequence>
<dbReference type="Gene3D" id="1.10.150.130">
    <property type="match status" value="1"/>
</dbReference>
<dbReference type="InterPro" id="IPR002104">
    <property type="entry name" value="Integrase_catalytic"/>
</dbReference>
<dbReference type="Pfam" id="PF13356">
    <property type="entry name" value="Arm-DNA-bind_3"/>
    <property type="match status" value="1"/>
</dbReference>
<reference evidence="6 7" key="1">
    <citation type="submission" date="2019-08" db="EMBL/GenBank/DDBJ databases">
        <title>Archangium and Cystobacter genomes.</title>
        <authorList>
            <person name="Chen I.-C.K."/>
            <person name="Wielgoss S."/>
        </authorList>
    </citation>
    <scope>NUCLEOTIDE SEQUENCE [LARGE SCALE GENOMIC DNA]</scope>
    <source>
        <strain evidence="6 7">Cbm 6</strain>
    </source>
</reference>
<dbReference type="PANTHER" id="PTHR30629">
    <property type="entry name" value="PROPHAGE INTEGRASE"/>
    <property type="match status" value="1"/>
</dbReference>
<dbReference type="InterPro" id="IPR011010">
    <property type="entry name" value="DNA_brk_join_enz"/>
</dbReference>
<dbReference type="PANTHER" id="PTHR30629:SF2">
    <property type="entry name" value="PROPHAGE INTEGRASE INTS-RELATED"/>
    <property type="match status" value="1"/>
</dbReference>
<proteinExistence type="inferred from homology"/>
<dbReference type="InterPro" id="IPR053876">
    <property type="entry name" value="Phage_int_M"/>
</dbReference>
<feature type="domain" description="Tyr recombinase" evidence="5">
    <location>
        <begin position="219"/>
        <end position="406"/>
    </location>
</feature>
<dbReference type="Gene3D" id="3.30.160.390">
    <property type="entry name" value="Integrase, DNA-binding domain"/>
    <property type="match status" value="1"/>
</dbReference>
<dbReference type="Pfam" id="PF22022">
    <property type="entry name" value="Phage_int_M"/>
    <property type="match status" value="1"/>
</dbReference>
<keyword evidence="4" id="KW-0233">DNA recombination</keyword>
<dbReference type="InterPro" id="IPR025166">
    <property type="entry name" value="Integrase_DNA_bind_dom"/>
</dbReference>
<evidence type="ECO:0000313" key="6">
    <source>
        <dbReference type="EMBL" id="WNG45265.1"/>
    </source>
</evidence>
<dbReference type="InterPro" id="IPR050808">
    <property type="entry name" value="Phage_Integrase"/>
</dbReference>
<keyword evidence="3" id="KW-0238">DNA-binding</keyword>
<dbReference type="Pfam" id="PF00589">
    <property type="entry name" value="Phage_integrase"/>
    <property type="match status" value="1"/>
</dbReference>
<evidence type="ECO:0000256" key="1">
    <source>
        <dbReference type="ARBA" id="ARBA00008857"/>
    </source>
</evidence>
<dbReference type="EMBL" id="CP043494">
    <property type="protein sequence ID" value="WNG45265.1"/>
    <property type="molecule type" value="Genomic_DNA"/>
</dbReference>
<evidence type="ECO:0000256" key="4">
    <source>
        <dbReference type="ARBA" id="ARBA00023172"/>
    </source>
</evidence>
<name>A0ABY9WNA7_9BACT</name>
<dbReference type="RefSeq" id="WP_395819695.1">
    <property type="nucleotide sequence ID" value="NZ_CP043494.1"/>
</dbReference>
<evidence type="ECO:0000259" key="5">
    <source>
        <dbReference type="PROSITE" id="PS51898"/>
    </source>
</evidence>
<evidence type="ECO:0000313" key="7">
    <source>
        <dbReference type="Proteomes" id="UP001611383"/>
    </source>
</evidence>
<dbReference type="PROSITE" id="PS51898">
    <property type="entry name" value="TYR_RECOMBINASE"/>
    <property type="match status" value="1"/>
</dbReference>
<dbReference type="InterPro" id="IPR010998">
    <property type="entry name" value="Integrase_recombinase_N"/>
</dbReference>
<evidence type="ECO:0000256" key="3">
    <source>
        <dbReference type="ARBA" id="ARBA00023125"/>
    </source>
</evidence>
<dbReference type="CDD" id="cd00801">
    <property type="entry name" value="INT_P4_C"/>
    <property type="match status" value="1"/>
</dbReference>
<dbReference type="Proteomes" id="UP001611383">
    <property type="component" value="Chromosome"/>
</dbReference>
<organism evidence="6 7">
    <name type="scientific">Archangium minus</name>
    <dbReference type="NCBI Taxonomy" id="83450"/>
    <lineage>
        <taxon>Bacteria</taxon>
        <taxon>Pseudomonadati</taxon>
        <taxon>Myxococcota</taxon>
        <taxon>Myxococcia</taxon>
        <taxon>Myxococcales</taxon>
        <taxon>Cystobacterineae</taxon>
        <taxon>Archangiaceae</taxon>
        <taxon>Archangium</taxon>
    </lineage>
</organism>
<comment type="similarity">
    <text evidence="1">Belongs to the 'phage' integrase family.</text>
</comment>
<dbReference type="SUPFAM" id="SSF56349">
    <property type="entry name" value="DNA breaking-rejoining enzymes"/>
    <property type="match status" value="1"/>
</dbReference>
<dbReference type="Gene3D" id="1.10.443.10">
    <property type="entry name" value="Intergrase catalytic core"/>
    <property type="match status" value="1"/>
</dbReference>
<dbReference type="InterPro" id="IPR013762">
    <property type="entry name" value="Integrase-like_cat_sf"/>
</dbReference>
<keyword evidence="2" id="KW-0229">DNA integration</keyword>
<evidence type="ECO:0000256" key="2">
    <source>
        <dbReference type="ARBA" id="ARBA00022908"/>
    </source>
</evidence>
<protein>
    <submittedName>
        <fullName evidence="6">DUF4102 domain-containing protein</fullName>
    </submittedName>
</protein>
<gene>
    <name evidence="6" type="ORF">F0U60_14975</name>
</gene>
<keyword evidence="7" id="KW-1185">Reference proteome</keyword>
<dbReference type="InterPro" id="IPR038488">
    <property type="entry name" value="Integrase_DNA-bd_sf"/>
</dbReference>